<proteinExistence type="predicted"/>
<keyword evidence="1" id="KW-1133">Transmembrane helix</keyword>
<dbReference type="EMBL" id="JRKL02002212">
    <property type="protein sequence ID" value="KAF3959950.1"/>
    <property type="molecule type" value="Genomic_DNA"/>
</dbReference>
<feature type="transmembrane region" description="Helical" evidence="1">
    <location>
        <begin position="6"/>
        <end position="24"/>
    </location>
</feature>
<keyword evidence="1" id="KW-0472">Membrane</keyword>
<keyword evidence="1" id="KW-0812">Transmembrane</keyword>
<protein>
    <submittedName>
        <fullName evidence="2">Uncharacterized protein</fullName>
    </submittedName>
</protein>
<sequence>MFRGKAVSNIVKVFVILALLIFNIESLKATRPFDVMKSKLGTIKVSVSQDQALTPPSAPDPCTYIPEPDAGVSELSYDDPRGSNSKVAITTVPADKEVNFKNSRDMCLRQALPNKPISLEISSHHGSVLSTKYPNC</sequence>
<gene>
    <name evidence="2" type="ORF">CMV_015287</name>
</gene>
<evidence type="ECO:0000313" key="2">
    <source>
        <dbReference type="EMBL" id="KAF3959950.1"/>
    </source>
</evidence>
<dbReference type="AlphaFoldDB" id="A0A8J4VK84"/>
<keyword evidence="3" id="KW-1185">Reference proteome</keyword>
<reference evidence="2" key="1">
    <citation type="submission" date="2020-03" db="EMBL/GenBank/DDBJ databases">
        <title>Castanea mollissima Vanexum genome sequencing.</title>
        <authorList>
            <person name="Staton M."/>
        </authorList>
    </citation>
    <scope>NUCLEOTIDE SEQUENCE</scope>
    <source>
        <tissue evidence="2">Leaf</tissue>
    </source>
</reference>
<dbReference type="Proteomes" id="UP000737018">
    <property type="component" value="Unassembled WGS sequence"/>
</dbReference>
<comment type="caution">
    <text evidence="2">The sequence shown here is derived from an EMBL/GenBank/DDBJ whole genome shotgun (WGS) entry which is preliminary data.</text>
</comment>
<evidence type="ECO:0000256" key="1">
    <source>
        <dbReference type="SAM" id="Phobius"/>
    </source>
</evidence>
<name>A0A8J4VK84_9ROSI</name>
<organism evidence="2 3">
    <name type="scientific">Castanea mollissima</name>
    <name type="common">Chinese chestnut</name>
    <dbReference type="NCBI Taxonomy" id="60419"/>
    <lineage>
        <taxon>Eukaryota</taxon>
        <taxon>Viridiplantae</taxon>
        <taxon>Streptophyta</taxon>
        <taxon>Embryophyta</taxon>
        <taxon>Tracheophyta</taxon>
        <taxon>Spermatophyta</taxon>
        <taxon>Magnoliopsida</taxon>
        <taxon>eudicotyledons</taxon>
        <taxon>Gunneridae</taxon>
        <taxon>Pentapetalae</taxon>
        <taxon>rosids</taxon>
        <taxon>fabids</taxon>
        <taxon>Fagales</taxon>
        <taxon>Fagaceae</taxon>
        <taxon>Castanea</taxon>
    </lineage>
</organism>
<evidence type="ECO:0000313" key="3">
    <source>
        <dbReference type="Proteomes" id="UP000737018"/>
    </source>
</evidence>
<accession>A0A8J4VK84</accession>